<keyword evidence="5" id="KW-1133">Transmembrane helix</keyword>
<dbReference type="PROSITE" id="PS50297">
    <property type="entry name" value="ANK_REP_REGION"/>
    <property type="match status" value="2"/>
</dbReference>
<dbReference type="Pfam" id="PF13637">
    <property type="entry name" value="Ank_4"/>
    <property type="match status" value="1"/>
</dbReference>
<keyword evidence="4" id="KW-0175">Coiled coil</keyword>
<feature type="transmembrane region" description="Helical" evidence="5">
    <location>
        <begin position="813"/>
        <end position="830"/>
    </location>
</feature>
<evidence type="ECO:0000256" key="1">
    <source>
        <dbReference type="ARBA" id="ARBA00022737"/>
    </source>
</evidence>
<sequence>MNGKYEFIFMDDSYNENTLDEWEISKAIISDNVKQLTLLIPKENFDEQKLRSLKTFEPNLNLLATAAKHCKIDVCKYLLEFYRHVFDPNELVNDGTPVHWLVKSNIICENETNKEAKSSKYELFTDTFNCLISHNIDVNIKDSKGFTALHYAAMQDNYGASLLLLNNSRIQKEAIENQGMTALHIAARYGSESVALLLINSIKRENLSTVDNNKMLALHHACKNKKEQSLIVEKLLEKYQQFLSHDFLIDILDKKDKFENTILNLAIKENHLKIVEMLLKLNKTFKQIRDHDKNYPIHIAAKFGNIKMLELLEKYDFISFEPNNNWDNVFHLASNSNKSEFILELFRKYENNSIYEEKLKFALNAFNRDNFTPLQCAISKGSIDCLEILIKKQDENEIRCQMIEMFRISIENNQKKVLIYLLDFARKKYQTQNTTIFRDSSNNTILHYACIYQNFLIFKYLIDCIYDSKIPSELIEWRNQFGESVFSIACKNGCFEIVEYLLLIRKQKLFIDYDPLNDRDDEYSTPLHSAAKTNHMRILEILVENDADVNVQDKFDKIPLHYSCEIGSFEISKILINHKSKINTCDINNMTPLDYSCLTGHNEIVLFLLANNAHVHDINEDHYNCLDIAIDHDHKAVVETLLNDKNFSKFIYFQNEKFSKIKKLIKKMPLSMKILLDNCYNLKTKTYNFEIIDNPMYEATDNHPLWIMSQYQYKYLLTHNTIKKLLELKMKKWPILLYWFNLITYFIYLISMTFYHVNLSFFQATNKTSKLRLYYLWPFNFKFELSETMSASKKVYQIYNYGRLTKMIRSIDNWLEILAFLFNILSFLPIDNCQSAFGSLAVLLGWISFSFFFQMIGLCKIGSYSVALRKTIQNSFKFLPFFLMIYIGFLSAFKIRENFGIMYYNNTVGHIIRTITMMVGELQSNHMGIEKDGIDGFNYFTNNLIYICFLFIMCIIVLDLFIGIEVGEIKTVIDEAETQNIGINLIHVLKTQEILYKLFRLIYPNKTPTFMNIKEYYSPNSDCFISLGKRPDLLNRIENYLVSMSHELDRHINEEKKQMRELKEQIEIMMQQLDLLKKKIIQKETNSSNNVLNRSLSFKGQKS</sequence>
<dbReference type="Pfam" id="PF13606">
    <property type="entry name" value="Ank_3"/>
    <property type="match status" value="1"/>
</dbReference>
<feature type="coiled-coil region" evidence="4">
    <location>
        <begin position="1045"/>
        <end position="1086"/>
    </location>
</feature>
<dbReference type="OrthoDB" id="4772757at2759"/>
<dbReference type="InterPro" id="IPR002110">
    <property type="entry name" value="Ankyrin_rpt"/>
</dbReference>
<organism evidence="6 7">
    <name type="scientific">Brachionus calyciflorus</name>
    <dbReference type="NCBI Taxonomy" id="104777"/>
    <lineage>
        <taxon>Eukaryota</taxon>
        <taxon>Metazoa</taxon>
        <taxon>Spiralia</taxon>
        <taxon>Gnathifera</taxon>
        <taxon>Rotifera</taxon>
        <taxon>Eurotatoria</taxon>
        <taxon>Monogononta</taxon>
        <taxon>Pseudotrocha</taxon>
        <taxon>Ploima</taxon>
        <taxon>Brachionidae</taxon>
        <taxon>Brachionus</taxon>
    </lineage>
</organism>
<name>A0A813N6W1_9BILA</name>
<keyword evidence="5" id="KW-0472">Membrane</keyword>
<dbReference type="PANTHER" id="PTHR24198">
    <property type="entry name" value="ANKYRIN REPEAT AND PROTEIN KINASE DOMAIN-CONTAINING PROTEIN"/>
    <property type="match status" value="1"/>
</dbReference>
<dbReference type="SUPFAM" id="SSF48403">
    <property type="entry name" value="Ankyrin repeat"/>
    <property type="match status" value="2"/>
</dbReference>
<feature type="repeat" description="ANK" evidence="3">
    <location>
        <begin position="522"/>
        <end position="554"/>
    </location>
</feature>
<feature type="transmembrane region" description="Helical" evidence="5">
    <location>
        <begin position="836"/>
        <end position="858"/>
    </location>
</feature>
<feature type="transmembrane region" description="Helical" evidence="5">
    <location>
        <begin position="878"/>
        <end position="895"/>
    </location>
</feature>
<feature type="transmembrane region" description="Helical" evidence="5">
    <location>
        <begin position="736"/>
        <end position="757"/>
    </location>
</feature>
<dbReference type="PRINTS" id="PR01415">
    <property type="entry name" value="ANKYRIN"/>
</dbReference>
<dbReference type="Gene3D" id="1.25.40.20">
    <property type="entry name" value="Ankyrin repeat-containing domain"/>
    <property type="match status" value="4"/>
</dbReference>
<protein>
    <recommendedName>
        <fullName evidence="8">Transient receptor potential cation channel subfamily A member 1</fullName>
    </recommendedName>
</protein>
<comment type="caution">
    <text evidence="6">The sequence shown here is derived from an EMBL/GenBank/DDBJ whole genome shotgun (WGS) entry which is preliminary data.</text>
</comment>
<keyword evidence="1" id="KW-0677">Repeat</keyword>
<proteinExistence type="predicted"/>
<evidence type="ECO:0000256" key="5">
    <source>
        <dbReference type="SAM" id="Phobius"/>
    </source>
</evidence>
<keyword evidence="5" id="KW-0812">Transmembrane</keyword>
<dbReference type="EMBL" id="CAJNOC010000242">
    <property type="protein sequence ID" value="CAF0731980.1"/>
    <property type="molecule type" value="Genomic_DNA"/>
</dbReference>
<keyword evidence="2 3" id="KW-0040">ANK repeat</keyword>
<dbReference type="AlphaFoldDB" id="A0A813N6W1"/>
<evidence type="ECO:0000313" key="6">
    <source>
        <dbReference type="EMBL" id="CAF0731980.1"/>
    </source>
</evidence>
<evidence type="ECO:0000256" key="4">
    <source>
        <dbReference type="SAM" id="Coils"/>
    </source>
</evidence>
<evidence type="ECO:0000256" key="2">
    <source>
        <dbReference type="ARBA" id="ARBA00023043"/>
    </source>
</evidence>
<reference evidence="6" key="1">
    <citation type="submission" date="2021-02" db="EMBL/GenBank/DDBJ databases">
        <authorList>
            <person name="Nowell W R."/>
        </authorList>
    </citation>
    <scope>NUCLEOTIDE SEQUENCE</scope>
    <source>
        <strain evidence="6">Ploen Becks lab</strain>
    </source>
</reference>
<evidence type="ECO:0000256" key="3">
    <source>
        <dbReference type="PROSITE-ProRule" id="PRU00023"/>
    </source>
</evidence>
<keyword evidence="7" id="KW-1185">Reference proteome</keyword>
<accession>A0A813N6W1</accession>
<evidence type="ECO:0000313" key="7">
    <source>
        <dbReference type="Proteomes" id="UP000663879"/>
    </source>
</evidence>
<feature type="repeat" description="ANK" evidence="3">
    <location>
        <begin position="178"/>
        <end position="200"/>
    </location>
</feature>
<evidence type="ECO:0008006" key="8">
    <source>
        <dbReference type="Google" id="ProtNLM"/>
    </source>
</evidence>
<feature type="transmembrane region" description="Helical" evidence="5">
    <location>
        <begin position="944"/>
        <end position="964"/>
    </location>
</feature>
<dbReference type="SMART" id="SM00248">
    <property type="entry name" value="ANK"/>
    <property type="match status" value="15"/>
</dbReference>
<dbReference type="InterPro" id="IPR036770">
    <property type="entry name" value="Ankyrin_rpt-contain_sf"/>
</dbReference>
<gene>
    <name evidence="6" type="ORF">OXX778_LOCUS2895</name>
</gene>
<dbReference type="Pfam" id="PF12796">
    <property type="entry name" value="Ank_2"/>
    <property type="match status" value="3"/>
</dbReference>
<dbReference type="PANTHER" id="PTHR24198:SF165">
    <property type="entry name" value="ANKYRIN REPEAT-CONTAINING PROTEIN-RELATED"/>
    <property type="match status" value="1"/>
</dbReference>
<dbReference type="PROSITE" id="PS50088">
    <property type="entry name" value="ANK_REPEAT"/>
    <property type="match status" value="3"/>
</dbReference>
<feature type="repeat" description="ANK" evidence="3">
    <location>
        <begin position="588"/>
        <end position="620"/>
    </location>
</feature>
<dbReference type="Proteomes" id="UP000663879">
    <property type="component" value="Unassembled WGS sequence"/>
</dbReference>